<dbReference type="GO" id="GO:0016491">
    <property type="term" value="F:oxidoreductase activity"/>
    <property type="evidence" value="ECO:0007669"/>
    <property type="project" value="UniProtKB-KW"/>
</dbReference>
<dbReference type="Gene3D" id="3.40.50.920">
    <property type="match status" value="1"/>
</dbReference>
<dbReference type="AlphaFoldDB" id="A0A6J7LFQ2"/>
<evidence type="ECO:0000259" key="4">
    <source>
        <dbReference type="PROSITE" id="PS50042"/>
    </source>
</evidence>
<dbReference type="CDD" id="cd07036">
    <property type="entry name" value="TPP_PYR_E1-PDHc-beta_like"/>
    <property type="match status" value="1"/>
</dbReference>
<evidence type="ECO:0000256" key="2">
    <source>
        <dbReference type="ARBA" id="ARBA00023002"/>
    </source>
</evidence>
<organism evidence="5">
    <name type="scientific">freshwater metagenome</name>
    <dbReference type="NCBI Taxonomy" id="449393"/>
    <lineage>
        <taxon>unclassified sequences</taxon>
        <taxon>metagenomes</taxon>
        <taxon>ecological metagenomes</taxon>
    </lineage>
</organism>
<protein>
    <submittedName>
        <fullName evidence="5">Unannotated protein</fullName>
    </submittedName>
</protein>
<dbReference type="InterPro" id="IPR000595">
    <property type="entry name" value="cNMP-bd_dom"/>
</dbReference>
<evidence type="ECO:0000313" key="5">
    <source>
        <dbReference type="EMBL" id="CAB4964554.1"/>
    </source>
</evidence>
<evidence type="ECO:0000256" key="3">
    <source>
        <dbReference type="ARBA" id="ARBA00023052"/>
    </source>
</evidence>
<dbReference type="InterPro" id="IPR005475">
    <property type="entry name" value="Transketolase-like_Pyr-bd"/>
</dbReference>
<dbReference type="SMART" id="SM00861">
    <property type="entry name" value="Transket_pyr"/>
    <property type="match status" value="1"/>
</dbReference>
<evidence type="ECO:0000256" key="1">
    <source>
        <dbReference type="ARBA" id="ARBA00001964"/>
    </source>
</evidence>
<dbReference type="EMBL" id="CAFBNE010000100">
    <property type="protein sequence ID" value="CAB4964554.1"/>
    <property type="molecule type" value="Genomic_DNA"/>
</dbReference>
<dbReference type="InterPro" id="IPR009014">
    <property type="entry name" value="Transketo_C/PFOR_II"/>
</dbReference>
<keyword evidence="3" id="KW-0786">Thiamine pyrophosphate</keyword>
<sequence length="328" mass="34592">MNTRELTYVKAFNEGMHQIMAEDPDVFLIGEDVAGYGGVFHMFDGLLTAYGDKRVKDTPIAEQAIIGLGVGAAARGLRPVCDLMFMDFIGVAMDQIFNQAAKMKYMFGGAVSVPLTITTAGGAGMSAAAQHSQSLEAWLAHIPGLKVAMPASPYDAKGLIVGAIRDDNPVIVVLNKKMLGVKGPVPEELYAIPLGVANVVREGDDVTIVAIGRMVIEATKAAASLGELGISAEVIDPRTVQPLDIGTIVTSAKKTNRVLIVHEAVEFGGIGAEISSQVQESAFDYLDAPVTRLAAPFAPVPYAPILESAYVPDAARITAAARKLVERS</sequence>
<feature type="domain" description="Cyclic nucleotide-binding" evidence="4">
    <location>
        <begin position="182"/>
        <end position="239"/>
    </location>
</feature>
<dbReference type="NCBIfam" id="NF006667">
    <property type="entry name" value="PRK09212.1"/>
    <property type="match status" value="1"/>
</dbReference>
<dbReference type="Pfam" id="PF02779">
    <property type="entry name" value="Transket_pyr"/>
    <property type="match status" value="1"/>
</dbReference>
<gene>
    <name evidence="5" type="ORF">UFOPK3772_02525</name>
</gene>
<keyword evidence="2" id="KW-0560">Oxidoreductase</keyword>
<dbReference type="Pfam" id="PF02780">
    <property type="entry name" value="Transketolase_C"/>
    <property type="match status" value="1"/>
</dbReference>
<dbReference type="SUPFAM" id="SSF52922">
    <property type="entry name" value="TK C-terminal domain-like"/>
    <property type="match status" value="1"/>
</dbReference>
<dbReference type="PROSITE" id="PS50042">
    <property type="entry name" value="CNMP_BINDING_3"/>
    <property type="match status" value="1"/>
</dbReference>
<accession>A0A6J7LFQ2</accession>
<dbReference type="FunFam" id="3.40.50.920:FF:000001">
    <property type="entry name" value="Pyruvate dehydrogenase E1 beta subunit"/>
    <property type="match status" value="1"/>
</dbReference>
<dbReference type="SUPFAM" id="SSF52518">
    <property type="entry name" value="Thiamin diphosphate-binding fold (THDP-binding)"/>
    <property type="match status" value="1"/>
</dbReference>
<name>A0A6J7LFQ2_9ZZZZ</name>
<reference evidence="5" key="1">
    <citation type="submission" date="2020-05" db="EMBL/GenBank/DDBJ databases">
        <authorList>
            <person name="Chiriac C."/>
            <person name="Salcher M."/>
            <person name="Ghai R."/>
            <person name="Kavagutti S V."/>
        </authorList>
    </citation>
    <scope>NUCLEOTIDE SEQUENCE</scope>
</reference>
<proteinExistence type="predicted"/>
<dbReference type="PANTHER" id="PTHR43257:SF2">
    <property type="entry name" value="PYRUVATE DEHYDROGENASE E1 COMPONENT SUBUNIT BETA"/>
    <property type="match status" value="1"/>
</dbReference>
<dbReference type="Gene3D" id="3.40.50.970">
    <property type="match status" value="1"/>
</dbReference>
<comment type="cofactor">
    <cofactor evidence="1">
        <name>thiamine diphosphate</name>
        <dbReference type="ChEBI" id="CHEBI:58937"/>
    </cofactor>
</comment>
<dbReference type="PANTHER" id="PTHR43257">
    <property type="entry name" value="PYRUVATE DEHYDROGENASE E1 COMPONENT BETA SUBUNIT"/>
    <property type="match status" value="1"/>
</dbReference>
<dbReference type="FunFam" id="3.40.50.970:FF:000001">
    <property type="entry name" value="Pyruvate dehydrogenase E1 beta subunit"/>
    <property type="match status" value="1"/>
</dbReference>
<dbReference type="InterPro" id="IPR029061">
    <property type="entry name" value="THDP-binding"/>
</dbReference>
<dbReference type="InterPro" id="IPR033248">
    <property type="entry name" value="Transketolase_C"/>
</dbReference>